<dbReference type="FunFam" id="3.30.160.60:FF:000038">
    <property type="entry name" value="Zinc finger protein 624"/>
    <property type="match status" value="1"/>
</dbReference>
<evidence type="ECO:0000313" key="4">
    <source>
        <dbReference type="Proteomes" id="UP000694415"/>
    </source>
</evidence>
<reference evidence="3" key="2">
    <citation type="submission" date="2025-09" db="UniProtKB">
        <authorList>
            <consortium name="Ensembl"/>
        </authorList>
    </citation>
    <scope>IDENTIFICATION</scope>
</reference>
<name>A0A8C6I4V3_MUSSI</name>
<proteinExistence type="predicted"/>
<keyword evidence="1" id="KW-0479">Metal-binding</keyword>
<dbReference type="PROSITE" id="PS50157">
    <property type="entry name" value="ZINC_FINGER_C2H2_2"/>
    <property type="match status" value="1"/>
</dbReference>
<dbReference type="Gene3D" id="3.30.160.60">
    <property type="entry name" value="Classic Zinc Finger"/>
    <property type="match status" value="1"/>
</dbReference>
<keyword evidence="1" id="KW-0863">Zinc-finger</keyword>
<evidence type="ECO:0000259" key="2">
    <source>
        <dbReference type="PROSITE" id="PS50157"/>
    </source>
</evidence>
<dbReference type="SUPFAM" id="SSF57667">
    <property type="entry name" value="beta-beta-alpha zinc fingers"/>
    <property type="match status" value="1"/>
</dbReference>
<protein>
    <submittedName>
        <fullName evidence="3">Zinc finger protein 986</fullName>
    </submittedName>
</protein>
<dbReference type="Proteomes" id="UP000694415">
    <property type="component" value="Unplaced"/>
</dbReference>
<dbReference type="AlphaFoldDB" id="A0A8C6I4V3"/>
<evidence type="ECO:0000256" key="1">
    <source>
        <dbReference type="PROSITE-ProRule" id="PRU00042"/>
    </source>
</evidence>
<dbReference type="GO" id="GO:0008270">
    <property type="term" value="F:zinc ion binding"/>
    <property type="evidence" value="ECO:0007669"/>
    <property type="project" value="UniProtKB-KW"/>
</dbReference>
<dbReference type="GeneTree" id="ENSGT01010000228920"/>
<dbReference type="InterPro" id="IPR013087">
    <property type="entry name" value="Znf_C2H2_type"/>
</dbReference>
<dbReference type="InterPro" id="IPR036236">
    <property type="entry name" value="Znf_C2H2_sf"/>
</dbReference>
<keyword evidence="1" id="KW-0862">Zinc</keyword>
<organism evidence="3 4">
    <name type="scientific">Mus spicilegus</name>
    <name type="common">Mound-building mouse</name>
    <dbReference type="NCBI Taxonomy" id="10103"/>
    <lineage>
        <taxon>Eukaryota</taxon>
        <taxon>Metazoa</taxon>
        <taxon>Chordata</taxon>
        <taxon>Craniata</taxon>
        <taxon>Vertebrata</taxon>
        <taxon>Euteleostomi</taxon>
        <taxon>Mammalia</taxon>
        <taxon>Eutheria</taxon>
        <taxon>Euarchontoglires</taxon>
        <taxon>Glires</taxon>
        <taxon>Rodentia</taxon>
        <taxon>Myomorpha</taxon>
        <taxon>Muroidea</taxon>
        <taxon>Muridae</taxon>
        <taxon>Murinae</taxon>
        <taxon>Mus</taxon>
        <taxon>Mus</taxon>
    </lineage>
</organism>
<dbReference type="Ensembl" id="ENSMSIT00000040278.1">
    <property type="protein sequence ID" value="ENSMSIP00000031934.1"/>
    <property type="gene ID" value="ENSMSIG00000026742.1"/>
</dbReference>
<accession>A0A8C6I4V3</accession>
<feature type="domain" description="C2H2-type" evidence="2">
    <location>
        <begin position="4"/>
        <end position="21"/>
    </location>
</feature>
<sequence length="21" mass="2451">DKPYKCSECDKCFTEKGSLRI</sequence>
<evidence type="ECO:0000313" key="3">
    <source>
        <dbReference type="Ensembl" id="ENSMSIP00000031934.1"/>
    </source>
</evidence>
<reference evidence="3" key="1">
    <citation type="submission" date="2025-08" db="UniProtKB">
        <authorList>
            <consortium name="Ensembl"/>
        </authorList>
    </citation>
    <scope>IDENTIFICATION</scope>
</reference>
<keyword evidence="4" id="KW-1185">Reference proteome</keyword>